<evidence type="ECO:0000256" key="1">
    <source>
        <dbReference type="ARBA" id="ARBA00004141"/>
    </source>
</evidence>
<feature type="transmembrane region" description="Helical" evidence="18">
    <location>
        <begin position="261"/>
        <end position="278"/>
    </location>
</feature>
<feature type="transmembrane region" description="Helical" evidence="18">
    <location>
        <begin position="123"/>
        <end position="145"/>
    </location>
</feature>
<evidence type="ECO:0000256" key="9">
    <source>
        <dbReference type="ARBA" id="ARBA00022837"/>
    </source>
</evidence>
<evidence type="ECO:0000256" key="12">
    <source>
        <dbReference type="ARBA" id="ARBA00022989"/>
    </source>
</evidence>
<keyword evidence="8" id="KW-0732">Signal</keyword>
<feature type="transmembrane region" description="Helical" evidence="18">
    <location>
        <begin position="659"/>
        <end position="680"/>
    </location>
</feature>
<dbReference type="InterPro" id="IPR004837">
    <property type="entry name" value="NaCa_Exmemb"/>
</dbReference>
<evidence type="ECO:0000256" key="15">
    <source>
        <dbReference type="ARBA" id="ARBA00023136"/>
    </source>
</evidence>
<dbReference type="AlphaFoldDB" id="A0A7S0I701"/>
<feature type="transmembrane region" description="Helical" evidence="18">
    <location>
        <begin position="237"/>
        <end position="255"/>
    </location>
</feature>
<evidence type="ECO:0000256" key="5">
    <source>
        <dbReference type="ARBA" id="ARBA00022538"/>
    </source>
</evidence>
<evidence type="ECO:0000256" key="3">
    <source>
        <dbReference type="ARBA" id="ARBA00022448"/>
    </source>
</evidence>
<feature type="transmembrane region" description="Helical" evidence="18">
    <location>
        <begin position="633"/>
        <end position="652"/>
    </location>
</feature>
<keyword evidence="6" id="KW-0109">Calcium transport</keyword>
<protein>
    <recommendedName>
        <fullName evidence="19">Sodium/calcium exchanger membrane region domain-containing protein</fullName>
    </recommendedName>
</protein>
<keyword evidence="12 18" id="KW-1133">Transmembrane helix</keyword>
<evidence type="ECO:0000256" key="14">
    <source>
        <dbReference type="ARBA" id="ARBA00023065"/>
    </source>
</evidence>
<keyword evidence="3" id="KW-0813">Transport</keyword>
<dbReference type="NCBIfam" id="TIGR00367">
    <property type="entry name" value="calcium/sodium antiporter"/>
    <property type="match status" value="1"/>
</dbReference>
<comment type="similarity">
    <text evidence="2">Belongs to the Ca(2+):cation antiporter (CaCA) (TC 2.A.19) family. SLC24A subfamily.</text>
</comment>
<evidence type="ECO:0000256" key="13">
    <source>
        <dbReference type="ARBA" id="ARBA00023053"/>
    </source>
</evidence>
<evidence type="ECO:0000256" key="8">
    <source>
        <dbReference type="ARBA" id="ARBA00022729"/>
    </source>
</evidence>
<feature type="compositionally biased region" description="Basic residues" evidence="17">
    <location>
        <begin position="305"/>
        <end position="315"/>
    </location>
</feature>
<evidence type="ECO:0000256" key="6">
    <source>
        <dbReference type="ARBA" id="ARBA00022568"/>
    </source>
</evidence>
<evidence type="ECO:0000256" key="7">
    <source>
        <dbReference type="ARBA" id="ARBA00022692"/>
    </source>
</evidence>
<proteinExistence type="inferred from homology"/>
<evidence type="ECO:0000256" key="18">
    <source>
        <dbReference type="SAM" id="Phobius"/>
    </source>
</evidence>
<keyword evidence="15 18" id="KW-0472">Membrane</keyword>
<evidence type="ECO:0000256" key="11">
    <source>
        <dbReference type="ARBA" id="ARBA00022958"/>
    </source>
</evidence>
<keyword evidence="4" id="KW-0050">Antiport</keyword>
<sequence>MMYALPSYVWRVRKARAKMGKKERNRHRQSLVFIAAAVALVVTLAYGDLGPYTLNNRHDRGIFKGNHGASSGRTLLADPISGEYAMDASLAERGSHGNHGRKLLAGGGSCEPLSYQATAEKSFAGGLIAYFVGVLFMFLGIAIVCDDFFVPALEIICEVLELSDDVAGATFMAAGSSAPELASSTVSLISPQAGSEIGVGTIVGSAIFNILIIIGATVIATGNTLQLDWKPVTRDCFFYASAIAGIVGTFAGGRIDWWEGLIYVLFYGCYIVSMVYNQRLMKWMDSWKAVEKFGSFKKKMSFSRRPTGHFQHHRPRDGEMTDLATIPDDAPGDRVRMDVTPPTSPTKKPLAPASSSARTAAGAAKAKAGWAKLRQTVVKEHKFADAVLALKDKWKDKAEVLNKPPEDVAPGSPRESCKITPTMTLGHIRAYRADAARAAAALQAKSKAAELKARVAAQKLEEGASSGGANDEEDGGGDDDDDGSPFTPPDDLKEYPLWALSVPWYAAFKMTIPPCGDGEYWRKWYLVSFFMSIAWIGFITHWMVEWCVRIGCMLNIPAVVMGTTVLAAGTSIPDALSSIAVAKDGLADMAVANAVGSNVFDIWLGLGLPWLFYLSWQSPSYITVNTNELVPSSLILAGVLVLYYGSVATNGFKLTMRMGWIFIATYGVYALYSIFLVWLLDVYDLQEGSTLK</sequence>
<evidence type="ECO:0000256" key="17">
    <source>
        <dbReference type="SAM" id="MobiDB-lite"/>
    </source>
</evidence>
<dbReference type="GO" id="GO:0015293">
    <property type="term" value="F:symporter activity"/>
    <property type="evidence" value="ECO:0007669"/>
    <property type="project" value="UniProtKB-KW"/>
</dbReference>
<evidence type="ECO:0000313" key="20">
    <source>
        <dbReference type="EMBL" id="CAD8512896.1"/>
    </source>
</evidence>
<keyword evidence="5" id="KW-0633">Potassium transport</keyword>
<dbReference type="EMBL" id="HBEQ01000403">
    <property type="protein sequence ID" value="CAD8512896.1"/>
    <property type="molecule type" value="Transcribed_RNA"/>
</dbReference>
<keyword evidence="13" id="KW-0915">Sodium</keyword>
<evidence type="ECO:0000259" key="19">
    <source>
        <dbReference type="Pfam" id="PF01699"/>
    </source>
</evidence>
<evidence type="ECO:0000256" key="16">
    <source>
        <dbReference type="ARBA" id="ARBA00023201"/>
    </source>
</evidence>
<keyword evidence="16" id="KW-0739">Sodium transport</keyword>
<feature type="transmembrane region" description="Helical" evidence="18">
    <location>
        <begin position="524"/>
        <end position="542"/>
    </location>
</feature>
<gene>
    <name evidence="20" type="ORF">MCOM1403_LOCUS321</name>
</gene>
<dbReference type="InterPro" id="IPR044880">
    <property type="entry name" value="NCX_ion-bd_dom_sf"/>
</dbReference>
<keyword evidence="7 18" id="KW-0812">Transmembrane</keyword>
<dbReference type="GO" id="GO:0005262">
    <property type="term" value="F:calcium channel activity"/>
    <property type="evidence" value="ECO:0007669"/>
    <property type="project" value="TreeGrafter"/>
</dbReference>
<dbReference type="PANTHER" id="PTHR10846">
    <property type="entry name" value="SODIUM/POTASSIUM/CALCIUM EXCHANGER"/>
    <property type="match status" value="1"/>
</dbReference>
<dbReference type="PANTHER" id="PTHR10846:SF8">
    <property type="entry name" value="INNER MEMBRANE PROTEIN YRBG"/>
    <property type="match status" value="1"/>
</dbReference>
<reference evidence="20" key="1">
    <citation type="submission" date="2021-01" db="EMBL/GenBank/DDBJ databases">
        <authorList>
            <person name="Corre E."/>
            <person name="Pelletier E."/>
            <person name="Niang G."/>
            <person name="Scheremetjew M."/>
            <person name="Finn R."/>
            <person name="Kale V."/>
            <person name="Holt S."/>
            <person name="Cochrane G."/>
            <person name="Meng A."/>
            <person name="Brown T."/>
            <person name="Cohen L."/>
        </authorList>
    </citation>
    <scope>NUCLEOTIDE SEQUENCE</scope>
    <source>
        <strain evidence="20">CCMP1723</strain>
    </source>
</reference>
<comment type="subcellular location">
    <subcellularLocation>
        <location evidence="1">Membrane</location>
        <topology evidence="1">Multi-pass membrane protein</topology>
    </subcellularLocation>
</comment>
<evidence type="ECO:0000256" key="2">
    <source>
        <dbReference type="ARBA" id="ARBA00005364"/>
    </source>
</evidence>
<feature type="transmembrane region" description="Helical" evidence="18">
    <location>
        <begin position="590"/>
        <end position="613"/>
    </location>
</feature>
<feature type="region of interest" description="Disordered" evidence="17">
    <location>
        <begin position="305"/>
        <end position="358"/>
    </location>
</feature>
<name>A0A7S0I701_MICPS</name>
<keyword evidence="10" id="KW-0769">Symport</keyword>
<dbReference type="InterPro" id="IPR004481">
    <property type="entry name" value="K/Na/Ca-exchanger"/>
</dbReference>
<feature type="domain" description="Sodium/calcium exchanger membrane region" evidence="19">
    <location>
        <begin position="132"/>
        <end position="274"/>
    </location>
</feature>
<organism evidence="20">
    <name type="scientific">Micromonas pusilla</name>
    <name type="common">Picoplanktonic green alga</name>
    <name type="synonym">Chromulina pusilla</name>
    <dbReference type="NCBI Taxonomy" id="38833"/>
    <lineage>
        <taxon>Eukaryota</taxon>
        <taxon>Viridiplantae</taxon>
        <taxon>Chlorophyta</taxon>
        <taxon>Mamiellophyceae</taxon>
        <taxon>Mamiellales</taxon>
        <taxon>Mamiellaceae</taxon>
        <taxon>Micromonas</taxon>
    </lineage>
</organism>
<feature type="compositionally biased region" description="Acidic residues" evidence="17">
    <location>
        <begin position="470"/>
        <end position="483"/>
    </location>
</feature>
<dbReference type="FunFam" id="1.20.1420.30:FF:000009">
    <property type="entry name" value="sodium/potassium/calcium exchanger 5 isoform X2"/>
    <property type="match status" value="1"/>
</dbReference>
<keyword evidence="9" id="KW-0106">Calcium</keyword>
<evidence type="ECO:0000256" key="10">
    <source>
        <dbReference type="ARBA" id="ARBA00022847"/>
    </source>
</evidence>
<feature type="transmembrane region" description="Helical" evidence="18">
    <location>
        <begin position="202"/>
        <end position="225"/>
    </location>
</feature>
<dbReference type="Pfam" id="PF01699">
    <property type="entry name" value="Na_Ca_ex"/>
    <property type="match status" value="2"/>
</dbReference>
<feature type="region of interest" description="Disordered" evidence="17">
    <location>
        <begin position="460"/>
        <end position="491"/>
    </location>
</feature>
<keyword evidence="11" id="KW-0630">Potassium</keyword>
<dbReference type="Gene3D" id="1.20.1420.30">
    <property type="entry name" value="NCX, central ion-binding region"/>
    <property type="match status" value="2"/>
</dbReference>
<keyword evidence="14" id="KW-0406">Ion transport</keyword>
<dbReference type="GO" id="GO:0006874">
    <property type="term" value="P:intracellular calcium ion homeostasis"/>
    <property type="evidence" value="ECO:0007669"/>
    <property type="project" value="TreeGrafter"/>
</dbReference>
<feature type="domain" description="Sodium/calcium exchanger membrane region" evidence="19">
    <location>
        <begin position="525"/>
        <end position="674"/>
    </location>
</feature>
<evidence type="ECO:0000256" key="4">
    <source>
        <dbReference type="ARBA" id="ARBA00022449"/>
    </source>
</evidence>
<dbReference type="GO" id="GO:0008273">
    <property type="term" value="F:calcium, potassium:sodium antiporter activity"/>
    <property type="evidence" value="ECO:0007669"/>
    <property type="project" value="TreeGrafter"/>
</dbReference>
<accession>A0A7S0I701</accession>
<dbReference type="GO" id="GO:0005886">
    <property type="term" value="C:plasma membrane"/>
    <property type="evidence" value="ECO:0007669"/>
    <property type="project" value="TreeGrafter"/>
</dbReference>